<dbReference type="OrthoDB" id="5868491at2759"/>
<sequence>MDGYCSAIRSIIYNRVKVKQQLLNVKYARRKLANIKEQLQNSALLYPLTKQQHLLSKNALMLDNILAAMQHIIAEIDEQFNSTYSVNWYIALFNEVWQQFYHTHQNTPNTSQDEWSLLVNGMIAI</sequence>
<evidence type="ECO:0000313" key="2">
    <source>
        <dbReference type="Proteomes" id="UP000746747"/>
    </source>
</evidence>
<accession>A0A8J2Q954</accession>
<evidence type="ECO:0000313" key="1">
    <source>
        <dbReference type="EMBL" id="CAG9539793.1"/>
    </source>
</evidence>
<proteinExistence type="predicted"/>
<keyword evidence="2" id="KW-1185">Reference proteome</keyword>
<organism evidence="1 2">
    <name type="scientific">Cercopithifilaria johnstoni</name>
    <dbReference type="NCBI Taxonomy" id="2874296"/>
    <lineage>
        <taxon>Eukaryota</taxon>
        <taxon>Metazoa</taxon>
        <taxon>Ecdysozoa</taxon>
        <taxon>Nematoda</taxon>
        <taxon>Chromadorea</taxon>
        <taxon>Rhabditida</taxon>
        <taxon>Spirurina</taxon>
        <taxon>Spiruromorpha</taxon>
        <taxon>Filarioidea</taxon>
        <taxon>Onchocercidae</taxon>
        <taxon>Cercopithifilaria</taxon>
    </lineage>
</organism>
<protein>
    <submittedName>
        <fullName evidence="1">Uncharacterized protein</fullName>
    </submittedName>
</protein>
<name>A0A8J2Q954_9BILA</name>
<reference evidence="1" key="1">
    <citation type="submission" date="2021-09" db="EMBL/GenBank/DDBJ databases">
        <authorList>
            <consortium name="Pathogen Informatics"/>
        </authorList>
    </citation>
    <scope>NUCLEOTIDE SEQUENCE</scope>
</reference>
<dbReference type="Proteomes" id="UP000746747">
    <property type="component" value="Unassembled WGS sequence"/>
</dbReference>
<dbReference type="AlphaFoldDB" id="A0A8J2Q954"/>
<gene>
    <name evidence="1" type="ORF">CJOHNSTONI_LOCUS9361</name>
</gene>
<comment type="caution">
    <text evidence="1">The sequence shown here is derived from an EMBL/GenBank/DDBJ whole genome shotgun (WGS) entry which is preliminary data.</text>
</comment>
<dbReference type="EMBL" id="CAKAEH010001847">
    <property type="protein sequence ID" value="CAG9539793.1"/>
    <property type="molecule type" value="Genomic_DNA"/>
</dbReference>